<accession>A0A7I3ZA57</accession>
<dbReference type="EMBL" id="ABEU02000019">
    <property type="status" value="NOT_ANNOTATED_CDS"/>
    <property type="molecule type" value="Genomic_DNA"/>
</dbReference>
<organism evidence="1 2">
    <name type="scientific">Physcomitrium patens</name>
    <name type="common">Spreading-leaved earth moss</name>
    <name type="synonym">Physcomitrella patens</name>
    <dbReference type="NCBI Taxonomy" id="3218"/>
    <lineage>
        <taxon>Eukaryota</taxon>
        <taxon>Viridiplantae</taxon>
        <taxon>Streptophyta</taxon>
        <taxon>Embryophyta</taxon>
        <taxon>Bryophyta</taxon>
        <taxon>Bryophytina</taxon>
        <taxon>Bryopsida</taxon>
        <taxon>Funariidae</taxon>
        <taxon>Funariales</taxon>
        <taxon>Funariaceae</taxon>
        <taxon>Physcomitrium</taxon>
    </lineage>
</organism>
<reference evidence="1 2" key="1">
    <citation type="journal article" date="2008" name="Science">
        <title>The Physcomitrella genome reveals evolutionary insights into the conquest of land by plants.</title>
        <authorList>
            <person name="Rensing S."/>
            <person name="Lang D."/>
            <person name="Zimmer A."/>
            <person name="Terry A."/>
            <person name="Salamov A."/>
            <person name="Shapiro H."/>
            <person name="Nishiyama T."/>
            <person name="Perroud P.-F."/>
            <person name="Lindquist E."/>
            <person name="Kamisugi Y."/>
            <person name="Tanahashi T."/>
            <person name="Sakakibara K."/>
            <person name="Fujita T."/>
            <person name="Oishi K."/>
            <person name="Shin-I T."/>
            <person name="Kuroki Y."/>
            <person name="Toyoda A."/>
            <person name="Suzuki Y."/>
            <person name="Hashimoto A."/>
            <person name="Yamaguchi K."/>
            <person name="Sugano A."/>
            <person name="Kohara Y."/>
            <person name="Fujiyama A."/>
            <person name="Anterola A."/>
            <person name="Aoki S."/>
            <person name="Ashton N."/>
            <person name="Barbazuk W.B."/>
            <person name="Barker E."/>
            <person name="Bennetzen J."/>
            <person name="Bezanilla M."/>
            <person name="Blankenship R."/>
            <person name="Cho S.H."/>
            <person name="Dutcher S."/>
            <person name="Estelle M."/>
            <person name="Fawcett J.A."/>
            <person name="Gundlach H."/>
            <person name="Hanada K."/>
            <person name="Heyl A."/>
            <person name="Hicks K.A."/>
            <person name="Hugh J."/>
            <person name="Lohr M."/>
            <person name="Mayer K."/>
            <person name="Melkozernov A."/>
            <person name="Murata T."/>
            <person name="Nelson D."/>
            <person name="Pils B."/>
            <person name="Prigge M."/>
            <person name="Reiss B."/>
            <person name="Renner T."/>
            <person name="Rombauts S."/>
            <person name="Rushton P."/>
            <person name="Sanderfoot A."/>
            <person name="Schween G."/>
            <person name="Shiu S.-H."/>
            <person name="Stueber K."/>
            <person name="Theodoulou F.L."/>
            <person name="Tu H."/>
            <person name="Van de Peer Y."/>
            <person name="Verrier P.J."/>
            <person name="Waters E."/>
            <person name="Wood A."/>
            <person name="Yang L."/>
            <person name="Cove D."/>
            <person name="Cuming A."/>
            <person name="Hasebe M."/>
            <person name="Lucas S."/>
            <person name="Mishler D.B."/>
            <person name="Reski R."/>
            <person name="Grigoriev I."/>
            <person name="Quatrano R.S."/>
            <person name="Boore J.L."/>
        </authorList>
    </citation>
    <scope>NUCLEOTIDE SEQUENCE [LARGE SCALE GENOMIC DNA]</scope>
    <source>
        <strain evidence="1 2">cv. Gransden 2004</strain>
    </source>
</reference>
<reference evidence="1" key="3">
    <citation type="submission" date="2020-12" db="UniProtKB">
        <authorList>
            <consortium name="EnsemblPlants"/>
        </authorList>
    </citation>
    <scope>IDENTIFICATION</scope>
</reference>
<reference evidence="1 2" key="2">
    <citation type="journal article" date="2018" name="Plant J.">
        <title>The Physcomitrella patens chromosome-scale assembly reveals moss genome structure and evolution.</title>
        <authorList>
            <person name="Lang D."/>
            <person name="Ullrich K.K."/>
            <person name="Murat F."/>
            <person name="Fuchs J."/>
            <person name="Jenkins J."/>
            <person name="Haas F.B."/>
            <person name="Piednoel M."/>
            <person name="Gundlach H."/>
            <person name="Van Bel M."/>
            <person name="Meyberg R."/>
            <person name="Vives C."/>
            <person name="Morata J."/>
            <person name="Symeonidi A."/>
            <person name="Hiss M."/>
            <person name="Muchero W."/>
            <person name="Kamisugi Y."/>
            <person name="Saleh O."/>
            <person name="Blanc G."/>
            <person name="Decker E.L."/>
            <person name="van Gessel N."/>
            <person name="Grimwood J."/>
            <person name="Hayes R.D."/>
            <person name="Graham S.W."/>
            <person name="Gunter L.E."/>
            <person name="McDaniel S.F."/>
            <person name="Hoernstein S.N.W."/>
            <person name="Larsson A."/>
            <person name="Li F.W."/>
            <person name="Perroud P.F."/>
            <person name="Phillips J."/>
            <person name="Ranjan P."/>
            <person name="Rokshar D.S."/>
            <person name="Rothfels C.J."/>
            <person name="Schneider L."/>
            <person name="Shu S."/>
            <person name="Stevenson D.W."/>
            <person name="Thummler F."/>
            <person name="Tillich M."/>
            <person name="Villarreal Aguilar J.C."/>
            <person name="Widiez T."/>
            <person name="Wong G.K."/>
            <person name="Wymore A."/>
            <person name="Zhang Y."/>
            <person name="Zimmer A.D."/>
            <person name="Quatrano R.S."/>
            <person name="Mayer K.F.X."/>
            <person name="Goodstein D."/>
            <person name="Casacuberta J.M."/>
            <person name="Vandepoele K."/>
            <person name="Reski R."/>
            <person name="Cuming A.C."/>
            <person name="Tuskan G.A."/>
            <person name="Maumus F."/>
            <person name="Salse J."/>
            <person name="Schmutz J."/>
            <person name="Rensing S.A."/>
        </authorList>
    </citation>
    <scope>NUCLEOTIDE SEQUENCE [LARGE SCALE GENOMIC DNA]</scope>
    <source>
        <strain evidence="1 2">cv. Gransden 2004</strain>
    </source>
</reference>
<proteinExistence type="predicted"/>
<dbReference type="EnsemblPlants" id="Pp3c19_10500V3.2">
    <property type="protein sequence ID" value="PAC:32937784.CDS.1"/>
    <property type="gene ID" value="Pp3c19_10500"/>
</dbReference>
<protein>
    <submittedName>
        <fullName evidence="1">Uncharacterized protein</fullName>
    </submittedName>
</protein>
<dbReference type="Proteomes" id="UP000006727">
    <property type="component" value="Chromosome 19"/>
</dbReference>
<dbReference type="Gramene" id="Pp3c19_10500V3.2">
    <property type="protein sequence ID" value="PAC:32937784.CDS.1"/>
    <property type="gene ID" value="Pp3c19_10500"/>
</dbReference>
<keyword evidence="2" id="KW-1185">Reference proteome</keyword>
<name>A0A7I3ZA57_PHYPA</name>
<dbReference type="AlphaFoldDB" id="A0A7I3ZA57"/>
<sequence>CLHPTKPELAAQRIEAVDYQVGLQLAKRYTRN</sequence>
<evidence type="ECO:0000313" key="1">
    <source>
        <dbReference type="EnsemblPlants" id="PAC:32937784.CDS.1"/>
    </source>
</evidence>
<evidence type="ECO:0000313" key="2">
    <source>
        <dbReference type="Proteomes" id="UP000006727"/>
    </source>
</evidence>